<feature type="transmembrane region" description="Helical" evidence="1">
    <location>
        <begin position="57"/>
        <end position="76"/>
    </location>
</feature>
<keyword evidence="1" id="KW-0812">Transmembrane</keyword>
<feature type="transmembrane region" description="Helical" evidence="1">
    <location>
        <begin position="31"/>
        <end position="51"/>
    </location>
</feature>
<name>A0A1A8ZJU9_9ACTN</name>
<sequence>MVVTTPATATGKPPSYPPAHRVWAWRGRPRTVALVYLAGTFVAFLLIGRVSEVPNPPLLVGFVVATLVAFAAGYTLRLRAAQPPLVPLDRVRPPTFLIVASALYLLALGVAYMRNAGVTGPGDVLNAATNPGAAYFNRLHSESTAVSVTVQVLTLTAALYPLLIPLAVFHWRRLGTAARVLTIAGVVAYVAHYVAIGTMKGIGDMVIFFAVSLAAKRAIDRLEHGQRPATRPRRLRMVAVAVIGMFLGYMTVAQSDRLAVADSELFPPNPAVAAVVGEDAARGLAATVTYPVHGYLGLAYNLETPFVWTHGLGGSPAAGSYWAQYTGRDSRVSDRYTARTEARTGWPDGMYWSTIYPWLASDLTYPGALLFMAVVGWFLAKFWQEAVRQKRLLSLSLLCQLAVLIAYVPANNQIGQMRPSLIAFVTTAVLSVLDRLRRSRPT</sequence>
<keyword evidence="1" id="KW-1133">Transmembrane helix</keyword>
<reference evidence="2 3" key="1">
    <citation type="submission" date="2016-06" db="EMBL/GenBank/DDBJ databases">
        <authorList>
            <person name="Kjaerup R.B."/>
            <person name="Dalgaard T.S."/>
            <person name="Juul-Madsen H.R."/>
        </authorList>
    </citation>
    <scope>NUCLEOTIDE SEQUENCE [LARGE SCALE GENOMIC DNA]</scope>
    <source>
        <strain evidence="2 3">DSM 45248</strain>
    </source>
</reference>
<keyword evidence="3" id="KW-1185">Reference proteome</keyword>
<evidence type="ECO:0000313" key="3">
    <source>
        <dbReference type="Proteomes" id="UP000198765"/>
    </source>
</evidence>
<feature type="transmembrane region" description="Helical" evidence="1">
    <location>
        <begin position="145"/>
        <end position="169"/>
    </location>
</feature>
<feature type="transmembrane region" description="Helical" evidence="1">
    <location>
        <begin position="235"/>
        <end position="252"/>
    </location>
</feature>
<feature type="transmembrane region" description="Helical" evidence="1">
    <location>
        <begin position="176"/>
        <end position="196"/>
    </location>
</feature>
<protein>
    <recommendedName>
        <fullName evidence="4">Oligosaccharide repeat unit polymerase</fullName>
    </recommendedName>
</protein>
<proteinExistence type="predicted"/>
<feature type="transmembrane region" description="Helical" evidence="1">
    <location>
        <begin position="202"/>
        <end position="219"/>
    </location>
</feature>
<keyword evidence="1" id="KW-0472">Membrane</keyword>
<dbReference type="Proteomes" id="UP000198765">
    <property type="component" value="Chromosome I"/>
</dbReference>
<dbReference type="PATRIC" id="fig|299146.4.peg.2038"/>
<gene>
    <name evidence="2" type="ORF">GA0070621_1976</name>
</gene>
<evidence type="ECO:0000256" key="1">
    <source>
        <dbReference type="SAM" id="Phobius"/>
    </source>
</evidence>
<feature type="transmembrane region" description="Helical" evidence="1">
    <location>
        <begin position="96"/>
        <end position="113"/>
    </location>
</feature>
<feature type="transmembrane region" description="Helical" evidence="1">
    <location>
        <begin position="416"/>
        <end position="433"/>
    </location>
</feature>
<accession>A0A1A8ZJU9</accession>
<evidence type="ECO:0008006" key="4">
    <source>
        <dbReference type="Google" id="ProtNLM"/>
    </source>
</evidence>
<organism evidence="2 3">
    <name type="scientific">Micromonospora narathiwatensis</name>
    <dbReference type="NCBI Taxonomy" id="299146"/>
    <lineage>
        <taxon>Bacteria</taxon>
        <taxon>Bacillati</taxon>
        <taxon>Actinomycetota</taxon>
        <taxon>Actinomycetes</taxon>
        <taxon>Micromonosporales</taxon>
        <taxon>Micromonosporaceae</taxon>
        <taxon>Micromonospora</taxon>
    </lineage>
</organism>
<dbReference type="AlphaFoldDB" id="A0A1A8ZJU9"/>
<dbReference type="EMBL" id="LT594324">
    <property type="protein sequence ID" value="SBT44127.1"/>
    <property type="molecule type" value="Genomic_DNA"/>
</dbReference>
<feature type="transmembrane region" description="Helical" evidence="1">
    <location>
        <begin position="355"/>
        <end position="380"/>
    </location>
</feature>
<evidence type="ECO:0000313" key="2">
    <source>
        <dbReference type="EMBL" id="SBT44127.1"/>
    </source>
</evidence>
<feature type="transmembrane region" description="Helical" evidence="1">
    <location>
        <begin position="392"/>
        <end position="410"/>
    </location>
</feature>